<evidence type="ECO:0000313" key="3">
    <source>
        <dbReference type="Proteomes" id="UP000030752"/>
    </source>
</evidence>
<dbReference type="SUPFAM" id="SSF55729">
    <property type="entry name" value="Acyl-CoA N-acyltransferases (Nat)"/>
    <property type="match status" value="1"/>
</dbReference>
<accession>W2S1I2</accession>
<dbReference type="HOGENOM" id="CLU_056607_0_0_1"/>
<dbReference type="InParanoid" id="W2S1I2"/>
<organism evidence="2 3">
    <name type="scientific">Cyphellophora europaea (strain CBS 101466)</name>
    <name type="common">Phialophora europaea</name>
    <dbReference type="NCBI Taxonomy" id="1220924"/>
    <lineage>
        <taxon>Eukaryota</taxon>
        <taxon>Fungi</taxon>
        <taxon>Dikarya</taxon>
        <taxon>Ascomycota</taxon>
        <taxon>Pezizomycotina</taxon>
        <taxon>Eurotiomycetes</taxon>
        <taxon>Chaetothyriomycetidae</taxon>
        <taxon>Chaetothyriales</taxon>
        <taxon>Cyphellophoraceae</taxon>
        <taxon>Cyphellophora</taxon>
    </lineage>
</organism>
<dbReference type="AlphaFoldDB" id="W2S1I2"/>
<reference evidence="2 3" key="1">
    <citation type="submission" date="2013-03" db="EMBL/GenBank/DDBJ databases">
        <title>The Genome Sequence of Phialophora europaea CBS 101466.</title>
        <authorList>
            <consortium name="The Broad Institute Genomics Platform"/>
            <person name="Cuomo C."/>
            <person name="de Hoog S."/>
            <person name="Gorbushina A."/>
            <person name="Walker B."/>
            <person name="Young S.K."/>
            <person name="Zeng Q."/>
            <person name="Gargeya S."/>
            <person name="Fitzgerald M."/>
            <person name="Haas B."/>
            <person name="Abouelleil A."/>
            <person name="Allen A.W."/>
            <person name="Alvarado L."/>
            <person name="Arachchi H.M."/>
            <person name="Berlin A.M."/>
            <person name="Chapman S.B."/>
            <person name="Gainer-Dewar J."/>
            <person name="Goldberg J."/>
            <person name="Griggs A."/>
            <person name="Gujja S."/>
            <person name="Hansen M."/>
            <person name="Howarth C."/>
            <person name="Imamovic A."/>
            <person name="Ireland A."/>
            <person name="Larimer J."/>
            <person name="McCowan C."/>
            <person name="Murphy C."/>
            <person name="Pearson M."/>
            <person name="Poon T.W."/>
            <person name="Priest M."/>
            <person name="Roberts A."/>
            <person name="Saif S."/>
            <person name="Shea T."/>
            <person name="Sisk P."/>
            <person name="Sykes S."/>
            <person name="Wortman J."/>
            <person name="Nusbaum C."/>
            <person name="Birren B."/>
        </authorList>
    </citation>
    <scope>NUCLEOTIDE SEQUENCE [LARGE SCALE GENOMIC DNA]</scope>
    <source>
        <strain evidence="2 3">CBS 101466</strain>
    </source>
</reference>
<evidence type="ECO:0000259" key="1">
    <source>
        <dbReference type="PROSITE" id="PS51186"/>
    </source>
</evidence>
<dbReference type="Gene3D" id="3.40.630.30">
    <property type="match status" value="1"/>
</dbReference>
<gene>
    <name evidence="2" type="ORF">HMPREF1541_01743</name>
</gene>
<dbReference type="VEuPathDB" id="FungiDB:HMPREF1541_01743"/>
<dbReference type="UniPathway" id="UPA00113">
    <property type="reaction ID" value="UER00529"/>
</dbReference>
<dbReference type="PROSITE" id="PS51186">
    <property type="entry name" value="GNAT"/>
    <property type="match status" value="1"/>
</dbReference>
<dbReference type="CDD" id="cd04301">
    <property type="entry name" value="NAT_SF"/>
    <property type="match status" value="1"/>
</dbReference>
<proteinExistence type="predicted"/>
<evidence type="ECO:0000313" key="2">
    <source>
        <dbReference type="EMBL" id="ETN42586.1"/>
    </source>
</evidence>
<dbReference type="GO" id="GO:0016747">
    <property type="term" value="F:acyltransferase activity, transferring groups other than amino-acyl groups"/>
    <property type="evidence" value="ECO:0007669"/>
    <property type="project" value="InterPro"/>
</dbReference>
<dbReference type="OrthoDB" id="329272at2759"/>
<dbReference type="InterPro" id="IPR016181">
    <property type="entry name" value="Acyl_CoA_acyltransferase"/>
</dbReference>
<dbReference type="GO" id="GO:0006048">
    <property type="term" value="P:UDP-N-acetylglucosamine biosynthetic process"/>
    <property type="evidence" value="ECO:0007669"/>
    <property type="project" value="UniProtKB-UniPathway"/>
</dbReference>
<name>W2S1I2_CYPE1</name>
<dbReference type="Proteomes" id="UP000030752">
    <property type="component" value="Unassembled WGS sequence"/>
</dbReference>
<keyword evidence="3" id="KW-1185">Reference proteome</keyword>
<dbReference type="STRING" id="1220924.W2S1I2"/>
<feature type="domain" description="N-acetyltransferase" evidence="1">
    <location>
        <begin position="42"/>
        <end position="199"/>
    </location>
</feature>
<protein>
    <recommendedName>
        <fullName evidence="1">N-acetyltransferase domain-containing protein</fullName>
    </recommendedName>
</protein>
<dbReference type="Pfam" id="PF13673">
    <property type="entry name" value="Acetyltransf_10"/>
    <property type="match status" value="1"/>
</dbReference>
<dbReference type="InterPro" id="IPR000182">
    <property type="entry name" value="GNAT_dom"/>
</dbReference>
<dbReference type="eggNOG" id="ENOG502S8FT">
    <property type="taxonomic scope" value="Eukaryota"/>
</dbReference>
<dbReference type="RefSeq" id="XP_008714322.1">
    <property type="nucleotide sequence ID" value="XM_008716100.1"/>
</dbReference>
<dbReference type="GeneID" id="19969082"/>
<dbReference type="EMBL" id="KB822718">
    <property type="protein sequence ID" value="ETN42586.1"/>
    <property type="molecule type" value="Genomic_DNA"/>
</dbReference>
<sequence length="201" mass="22156">MAESVYTAVMVPPPGSVVAPHGFPANPRPQGAPKAFLDAMEVRVKVFCDEQKCALEAELDEDDPKSWHWILYETAPAPQDEGTPAAVPVSVLRIVPPPHAPHPNGFEDPAEQPYCKLGRVATMAHARGKGLNRRLLQAATDWLADNHAEVGHGWTGNVLAHAQVFVEKVYASQGFVTDERLGRWDEEGIEHLGMWRTIPFR</sequence>